<feature type="transmembrane region" description="Helical" evidence="2">
    <location>
        <begin position="93"/>
        <end position="111"/>
    </location>
</feature>
<evidence type="ECO:0000256" key="2">
    <source>
        <dbReference type="SAM" id="Phobius"/>
    </source>
</evidence>
<evidence type="ECO:0000313" key="4">
    <source>
        <dbReference type="Proteomes" id="UP000280444"/>
    </source>
</evidence>
<keyword evidence="2" id="KW-1133">Transmembrane helix</keyword>
<dbReference type="RefSeq" id="WP_124871080.1">
    <property type="nucleotide sequence ID" value="NZ_RQZF01000008.1"/>
</dbReference>
<feature type="compositionally biased region" description="Polar residues" evidence="1">
    <location>
        <begin position="224"/>
        <end position="234"/>
    </location>
</feature>
<gene>
    <name evidence="3" type="ORF">EII11_07720</name>
</gene>
<sequence>MAVLIQAVIVLILLYVIGRIVYRGRSDAEYSFVAVMLHFLIMLATTAIVLPVVAMGMMSLATIIELIRDPSIFVDIETSPFGQTFGKFEGGSFLLGLLIMILLTAIVHYCWRQMVMQVLPLLRLSGDDYEISEYFIQWMTIYLAVYQFFFDGMRSIVVLIDGELTAEETFDIILNPANVNLVIQPLLISTWIVIVMEKLRARHHEKHEQSANASFDRAPIQGSGEKSASVEQPE</sequence>
<dbReference type="EMBL" id="RQZF01000008">
    <property type="protein sequence ID" value="RRC94964.1"/>
    <property type="molecule type" value="Genomic_DNA"/>
</dbReference>
<comment type="caution">
    <text evidence="3">The sequence shown here is derived from an EMBL/GenBank/DDBJ whole genome shotgun (WGS) entry which is preliminary data.</text>
</comment>
<feature type="region of interest" description="Disordered" evidence="1">
    <location>
        <begin position="206"/>
        <end position="234"/>
    </location>
</feature>
<reference evidence="3 4" key="1">
    <citation type="submission" date="2018-11" db="EMBL/GenBank/DDBJ databases">
        <title>Genomes From Bacteria Associated with the Canine Oral Cavity: a Test Case for Automated Genome-Based Taxonomic Assignment.</title>
        <authorList>
            <person name="Coil D.A."/>
            <person name="Jospin G."/>
            <person name="Darling A.E."/>
            <person name="Wallis C."/>
            <person name="Davis I.J."/>
            <person name="Harris S."/>
            <person name="Eisen J.A."/>
            <person name="Holcombe L.J."/>
            <person name="O'Flynn C."/>
        </authorList>
    </citation>
    <scope>NUCLEOTIDE SEQUENCE [LARGE SCALE GENOMIC DNA]</scope>
    <source>
        <strain evidence="3 4">OH770</strain>
    </source>
</reference>
<keyword evidence="4" id="KW-1185">Reference proteome</keyword>
<dbReference type="Proteomes" id="UP000280444">
    <property type="component" value="Unassembled WGS sequence"/>
</dbReference>
<keyword evidence="2" id="KW-0812">Transmembrane</keyword>
<organism evidence="3 4">
    <name type="scientific">Schaalia canis</name>
    <dbReference type="NCBI Taxonomy" id="100469"/>
    <lineage>
        <taxon>Bacteria</taxon>
        <taxon>Bacillati</taxon>
        <taxon>Actinomycetota</taxon>
        <taxon>Actinomycetes</taxon>
        <taxon>Actinomycetales</taxon>
        <taxon>Actinomycetaceae</taxon>
        <taxon>Schaalia</taxon>
    </lineage>
</organism>
<feature type="transmembrane region" description="Helical" evidence="2">
    <location>
        <begin position="177"/>
        <end position="196"/>
    </location>
</feature>
<feature type="transmembrane region" description="Helical" evidence="2">
    <location>
        <begin position="6"/>
        <end position="22"/>
    </location>
</feature>
<evidence type="ECO:0000256" key="1">
    <source>
        <dbReference type="SAM" id="MobiDB-lite"/>
    </source>
</evidence>
<feature type="transmembrane region" description="Helical" evidence="2">
    <location>
        <begin position="131"/>
        <end position="149"/>
    </location>
</feature>
<keyword evidence="2" id="KW-0472">Membrane</keyword>
<dbReference type="OrthoDB" id="4404008at2"/>
<proteinExistence type="predicted"/>
<feature type="transmembrane region" description="Helical" evidence="2">
    <location>
        <begin position="34"/>
        <end position="64"/>
    </location>
</feature>
<protein>
    <submittedName>
        <fullName evidence="3">Uncharacterized protein</fullName>
    </submittedName>
</protein>
<accession>A0A3P1SD71</accession>
<name>A0A3P1SD71_9ACTO</name>
<dbReference type="AlphaFoldDB" id="A0A3P1SD71"/>
<evidence type="ECO:0000313" key="3">
    <source>
        <dbReference type="EMBL" id="RRC94964.1"/>
    </source>
</evidence>